<reference evidence="4" key="1">
    <citation type="submission" date="2016-11" db="EMBL/GenBank/DDBJ databases">
        <authorList>
            <person name="Varghese N."/>
            <person name="Submissions S."/>
        </authorList>
    </citation>
    <scope>NUCLEOTIDE SEQUENCE [LARGE SCALE GENOMIC DNA]</scope>
    <source>
        <strain evidence="4">DSM 16785 / JCM 12826 / AT1271</strain>
    </source>
</reference>
<accession>A0A1M4UN75</accession>
<evidence type="ECO:0000313" key="4">
    <source>
        <dbReference type="Proteomes" id="UP000184334"/>
    </source>
</evidence>
<gene>
    <name evidence="2" type="ORF">SAMN02745164_00738</name>
    <name evidence="3" type="ORF">SAMN02745164_01163</name>
</gene>
<evidence type="ECO:0000313" key="3">
    <source>
        <dbReference type="EMBL" id="SHE79364.1"/>
    </source>
</evidence>
<reference evidence="2" key="2">
    <citation type="submission" date="2016-11" db="EMBL/GenBank/DDBJ databases">
        <authorList>
            <person name="Jaros S."/>
            <person name="Januszkiewicz K."/>
            <person name="Wedrychowicz H."/>
        </authorList>
    </citation>
    <scope>NUCLEOTIDE SEQUENCE [LARGE SCALE GENOMIC DNA]</scope>
    <source>
        <strain evidence="2">DSM 16785</strain>
    </source>
</reference>
<keyword evidence="4" id="KW-1185">Reference proteome</keyword>
<name>A0A1M4UN75_MARH1</name>
<protein>
    <recommendedName>
        <fullName evidence="5">Transposase DDE domain-containing protein</fullName>
    </recommendedName>
</protein>
<proteinExistence type="predicted"/>
<feature type="transmembrane region" description="Helical" evidence="1">
    <location>
        <begin position="73"/>
        <end position="93"/>
    </location>
</feature>
<dbReference type="AlphaFoldDB" id="A0A1M4UN75"/>
<feature type="non-terminal residue" evidence="2">
    <location>
        <position position="1"/>
    </location>
</feature>
<keyword evidence="1" id="KW-0472">Membrane</keyword>
<evidence type="ECO:0008006" key="5">
    <source>
        <dbReference type="Google" id="ProtNLM"/>
    </source>
</evidence>
<organism evidence="2 4">
    <name type="scientific">Marinitoga hydrogenitolerans (strain DSM 16785 / JCM 12826 / AT1271)</name>
    <dbReference type="NCBI Taxonomy" id="1122195"/>
    <lineage>
        <taxon>Bacteria</taxon>
        <taxon>Thermotogati</taxon>
        <taxon>Thermotogota</taxon>
        <taxon>Thermotogae</taxon>
        <taxon>Petrotogales</taxon>
        <taxon>Petrotogaceae</taxon>
        <taxon>Marinitoga</taxon>
    </lineage>
</organism>
<keyword evidence="1" id="KW-0812">Transmembrane</keyword>
<evidence type="ECO:0000313" key="2">
    <source>
        <dbReference type="EMBL" id="SHE58098.1"/>
    </source>
</evidence>
<sequence>IFSKIKSSNSIPVIDLNKRNTKYYESYNRYVMKSFRIAFKNDYKLRWEIERVNGIMDMSFGTEYVWYVRNRNYLTFAGITVVLFNLIVLFNLFHNLPLKKISNFFGL</sequence>
<dbReference type="Proteomes" id="UP000184334">
    <property type="component" value="Unassembled WGS sequence"/>
</dbReference>
<dbReference type="EMBL" id="FQUI01000007">
    <property type="protein sequence ID" value="SHE58098.1"/>
    <property type="molecule type" value="Genomic_DNA"/>
</dbReference>
<keyword evidence="1" id="KW-1133">Transmembrane helix</keyword>
<dbReference type="EMBL" id="FQUI01000015">
    <property type="protein sequence ID" value="SHE79364.1"/>
    <property type="molecule type" value="Genomic_DNA"/>
</dbReference>
<evidence type="ECO:0000256" key="1">
    <source>
        <dbReference type="SAM" id="Phobius"/>
    </source>
</evidence>
<dbReference type="STRING" id="1122195.SAMN02745164_00738"/>